<keyword evidence="6 11" id="KW-0547">Nucleotide-binding</keyword>
<comment type="similarity">
    <text evidence="11">Belongs to the AAA ATPase family.</text>
</comment>
<evidence type="ECO:0000256" key="11">
    <source>
        <dbReference type="RuleBase" id="RU003651"/>
    </source>
</evidence>
<dbReference type="PROSITE" id="PS00674">
    <property type="entry name" value="AAA"/>
    <property type="match status" value="1"/>
</dbReference>
<dbReference type="InterPro" id="IPR003960">
    <property type="entry name" value="ATPase_AAA_CS"/>
</dbReference>
<keyword evidence="12" id="KW-1133">Transmembrane helix</keyword>
<reference evidence="14 15" key="1">
    <citation type="journal article" date="2010" name="Plant Cell">
        <title>The Chlorella variabilis NC64A genome reveals adaptation to photosymbiosis, coevolution with viruses, and cryptic sex.</title>
        <authorList>
            <person name="Blanc G."/>
            <person name="Duncan G."/>
            <person name="Agarkova I."/>
            <person name="Borodovsky M."/>
            <person name="Gurnon J."/>
            <person name="Kuo A."/>
            <person name="Lindquist E."/>
            <person name="Lucas S."/>
            <person name="Pangilinan J."/>
            <person name="Polle J."/>
            <person name="Salamov A."/>
            <person name="Terry A."/>
            <person name="Yamada T."/>
            <person name="Dunigan D.D."/>
            <person name="Grigoriev I.V."/>
            <person name="Claverie J.M."/>
            <person name="Van Etten J.L."/>
        </authorList>
    </citation>
    <scope>NUCLEOTIDE SEQUENCE [LARGE SCALE GENOMIC DNA]</scope>
    <source>
        <strain evidence="14 15">NC64A</strain>
    </source>
</reference>
<dbReference type="EMBL" id="GL433864">
    <property type="protein sequence ID" value="EFN51378.1"/>
    <property type="molecule type" value="Genomic_DNA"/>
</dbReference>
<keyword evidence="8" id="KW-0862">Zinc</keyword>
<evidence type="ECO:0000256" key="2">
    <source>
        <dbReference type="ARBA" id="ARBA00010044"/>
    </source>
</evidence>
<evidence type="ECO:0000256" key="3">
    <source>
        <dbReference type="ARBA" id="ARBA00010550"/>
    </source>
</evidence>
<sequence>MPMLHALARLIFPIAFSFLLIKFAFRLGQKKQRDRIFGGANLEMVKAKDALFSFKDIAGIDQVKEEITEIVQFLRDPARFLSLGARSPAGMLLVGPPGTGKTLLAKAVAGEAGVPFFSIAGTEFMEMFVGVGASRVRDIFKQARANAPCILFIDEFDGIGQARSYGGGGGDENVHTINQLLTEMDGFEDNTGIVVMAATNRPSSLDQALTRPGRFDRIVHMPLPNVDVRRLAPRGWDA</sequence>
<name>E1ZRX4_CHLVA</name>
<evidence type="ECO:0000313" key="15">
    <source>
        <dbReference type="Proteomes" id="UP000008141"/>
    </source>
</evidence>
<dbReference type="SMART" id="SM00382">
    <property type="entry name" value="AAA"/>
    <property type="match status" value="1"/>
</dbReference>
<dbReference type="PANTHER" id="PTHR23076:SF58">
    <property type="entry name" value="INACTIVE ATP-DEPENDENT ZINC METALLOPROTEASE FTSHI 5, CHLOROPLASTIC-RELATED"/>
    <property type="match status" value="1"/>
</dbReference>
<protein>
    <recommendedName>
        <fullName evidence="13">AAA+ ATPase domain-containing protein</fullName>
    </recommendedName>
</protein>
<proteinExistence type="inferred from homology"/>
<evidence type="ECO:0000313" key="14">
    <source>
        <dbReference type="EMBL" id="EFN51378.1"/>
    </source>
</evidence>
<accession>E1ZRX4</accession>
<dbReference type="Proteomes" id="UP000008141">
    <property type="component" value="Unassembled WGS sequence"/>
</dbReference>
<keyword evidence="9 11" id="KW-0067">ATP-binding</keyword>
<evidence type="ECO:0000256" key="1">
    <source>
        <dbReference type="ARBA" id="ARBA00001947"/>
    </source>
</evidence>
<dbReference type="eggNOG" id="KOG0731">
    <property type="taxonomic scope" value="Eukaryota"/>
</dbReference>
<dbReference type="Gene3D" id="3.40.50.300">
    <property type="entry name" value="P-loop containing nucleotide triphosphate hydrolases"/>
    <property type="match status" value="1"/>
</dbReference>
<dbReference type="GO" id="GO:0005524">
    <property type="term" value="F:ATP binding"/>
    <property type="evidence" value="ECO:0007669"/>
    <property type="project" value="UniProtKB-KW"/>
</dbReference>
<comment type="similarity">
    <text evidence="2">In the C-terminal section; belongs to the peptidase M41 family.</text>
</comment>
<dbReference type="GO" id="GO:0008237">
    <property type="term" value="F:metallopeptidase activity"/>
    <property type="evidence" value="ECO:0007669"/>
    <property type="project" value="UniProtKB-KW"/>
</dbReference>
<evidence type="ECO:0000256" key="4">
    <source>
        <dbReference type="ARBA" id="ARBA00022670"/>
    </source>
</evidence>
<dbReference type="GO" id="GO:0004176">
    <property type="term" value="F:ATP-dependent peptidase activity"/>
    <property type="evidence" value="ECO:0007669"/>
    <property type="project" value="TreeGrafter"/>
</dbReference>
<evidence type="ECO:0000256" key="10">
    <source>
        <dbReference type="ARBA" id="ARBA00023049"/>
    </source>
</evidence>
<comment type="similarity">
    <text evidence="3">In the N-terminal section; belongs to the AAA ATPase family.</text>
</comment>
<evidence type="ECO:0000256" key="5">
    <source>
        <dbReference type="ARBA" id="ARBA00022723"/>
    </source>
</evidence>
<dbReference type="OMA" id="ARANDNM"/>
<dbReference type="GO" id="GO:0006508">
    <property type="term" value="P:proteolysis"/>
    <property type="evidence" value="ECO:0007669"/>
    <property type="project" value="UniProtKB-KW"/>
</dbReference>
<dbReference type="AlphaFoldDB" id="E1ZRX4"/>
<dbReference type="PANTHER" id="PTHR23076">
    <property type="entry name" value="METALLOPROTEASE M41 FTSH"/>
    <property type="match status" value="1"/>
</dbReference>
<dbReference type="Pfam" id="PF00004">
    <property type="entry name" value="AAA"/>
    <property type="match status" value="1"/>
</dbReference>
<evidence type="ECO:0000256" key="7">
    <source>
        <dbReference type="ARBA" id="ARBA00022801"/>
    </source>
</evidence>
<dbReference type="RefSeq" id="XP_005843480.1">
    <property type="nucleotide sequence ID" value="XM_005843418.1"/>
</dbReference>
<evidence type="ECO:0000256" key="9">
    <source>
        <dbReference type="ARBA" id="ARBA00022840"/>
    </source>
</evidence>
<evidence type="ECO:0000259" key="13">
    <source>
        <dbReference type="SMART" id="SM00382"/>
    </source>
</evidence>
<evidence type="ECO:0000256" key="6">
    <source>
        <dbReference type="ARBA" id="ARBA00022741"/>
    </source>
</evidence>
<dbReference type="STRING" id="554065.E1ZRX4"/>
<keyword evidence="12" id="KW-0472">Membrane</keyword>
<dbReference type="InParanoid" id="E1ZRX4"/>
<dbReference type="GO" id="GO:0009535">
    <property type="term" value="C:chloroplast thylakoid membrane"/>
    <property type="evidence" value="ECO:0007669"/>
    <property type="project" value="TreeGrafter"/>
</dbReference>
<keyword evidence="7" id="KW-0378">Hydrolase</keyword>
<keyword evidence="15" id="KW-1185">Reference proteome</keyword>
<dbReference type="CDD" id="cd19501">
    <property type="entry name" value="RecA-like_FtsH"/>
    <property type="match status" value="1"/>
</dbReference>
<dbReference type="GO" id="GO:0046872">
    <property type="term" value="F:metal ion binding"/>
    <property type="evidence" value="ECO:0007669"/>
    <property type="project" value="UniProtKB-KW"/>
</dbReference>
<dbReference type="SUPFAM" id="SSF52540">
    <property type="entry name" value="P-loop containing nucleoside triphosphate hydrolases"/>
    <property type="match status" value="1"/>
</dbReference>
<dbReference type="KEGG" id="cvr:CHLNCDRAFT_37431"/>
<dbReference type="GeneID" id="17350829"/>
<keyword evidence="5" id="KW-0479">Metal-binding</keyword>
<keyword evidence="10" id="KW-0482">Metalloprotease</keyword>
<dbReference type="InterPro" id="IPR003593">
    <property type="entry name" value="AAA+_ATPase"/>
</dbReference>
<dbReference type="GO" id="GO:0016887">
    <property type="term" value="F:ATP hydrolysis activity"/>
    <property type="evidence" value="ECO:0007669"/>
    <property type="project" value="InterPro"/>
</dbReference>
<comment type="cofactor">
    <cofactor evidence="1">
        <name>Zn(2+)</name>
        <dbReference type="ChEBI" id="CHEBI:29105"/>
    </cofactor>
</comment>
<feature type="transmembrane region" description="Helical" evidence="12">
    <location>
        <begin position="6"/>
        <end position="25"/>
    </location>
</feature>
<evidence type="ECO:0000256" key="8">
    <source>
        <dbReference type="ARBA" id="ARBA00022833"/>
    </source>
</evidence>
<dbReference type="OrthoDB" id="1877876at2759"/>
<dbReference type="InterPro" id="IPR003959">
    <property type="entry name" value="ATPase_AAA_core"/>
</dbReference>
<feature type="domain" description="AAA+ ATPase" evidence="13">
    <location>
        <begin position="87"/>
        <end position="225"/>
    </location>
</feature>
<dbReference type="InterPro" id="IPR027417">
    <property type="entry name" value="P-loop_NTPase"/>
</dbReference>
<keyword evidence="12" id="KW-0812">Transmembrane</keyword>
<keyword evidence="4" id="KW-0645">Protease</keyword>
<organism evidence="15">
    <name type="scientific">Chlorella variabilis</name>
    <name type="common">Green alga</name>
    <dbReference type="NCBI Taxonomy" id="554065"/>
    <lineage>
        <taxon>Eukaryota</taxon>
        <taxon>Viridiplantae</taxon>
        <taxon>Chlorophyta</taxon>
        <taxon>core chlorophytes</taxon>
        <taxon>Trebouxiophyceae</taxon>
        <taxon>Chlorellales</taxon>
        <taxon>Chlorellaceae</taxon>
        <taxon>Chlorella clade</taxon>
        <taxon>Chlorella</taxon>
    </lineage>
</organism>
<evidence type="ECO:0000256" key="12">
    <source>
        <dbReference type="SAM" id="Phobius"/>
    </source>
</evidence>
<dbReference type="FunFam" id="3.40.50.300:FF:000001">
    <property type="entry name" value="ATP-dependent zinc metalloprotease FtsH"/>
    <property type="match status" value="1"/>
</dbReference>
<gene>
    <name evidence="14" type="ORF">CHLNCDRAFT_37431</name>
</gene>